<feature type="region of interest" description="Disordered" evidence="1">
    <location>
        <begin position="100"/>
        <end position="154"/>
    </location>
</feature>
<feature type="compositionally biased region" description="Low complexity" evidence="1">
    <location>
        <begin position="112"/>
        <end position="121"/>
    </location>
</feature>
<evidence type="ECO:0000313" key="2">
    <source>
        <dbReference type="EMBL" id="KAH7175874.1"/>
    </source>
</evidence>
<dbReference type="OrthoDB" id="5424149at2759"/>
<name>A0A9P9JN73_9HYPO</name>
<dbReference type="AlphaFoldDB" id="A0A9P9JN73"/>
<evidence type="ECO:0000313" key="3">
    <source>
        <dbReference type="Proteomes" id="UP000738349"/>
    </source>
</evidence>
<proteinExistence type="predicted"/>
<keyword evidence="3" id="KW-1185">Reference proteome</keyword>
<feature type="compositionally biased region" description="Basic and acidic residues" evidence="1">
    <location>
        <begin position="24"/>
        <end position="33"/>
    </location>
</feature>
<comment type="caution">
    <text evidence="2">The sequence shown here is derived from an EMBL/GenBank/DDBJ whole genome shotgun (WGS) entry which is preliminary data.</text>
</comment>
<dbReference type="Proteomes" id="UP000738349">
    <property type="component" value="Unassembled WGS sequence"/>
</dbReference>
<feature type="compositionally biased region" description="Polar residues" evidence="1">
    <location>
        <begin position="34"/>
        <end position="46"/>
    </location>
</feature>
<gene>
    <name evidence="2" type="ORF">EDB81DRAFT_674350</name>
</gene>
<reference evidence="2" key="1">
    <citation type="journal article" date="2021" name="Nat. Commun.">
        <title>Genetic determinants of endophytism in the Arabidopsis root mycobiome.</title>
        <authorList>
            <person name="Mesny F."/>
            <person name="Miyauchi S."/>
            <person name="Thiergart T."/>
            <person name="Pickel B."/>
            <person name="Atanasova L."/>
            <person name="Karlsson M."/>
            <person name="Huettel B."/>
            <person name="Barry K.W."/>
            <person name="Haridas S."/>
            <person name="Chen C."/>
            <person name="Bauer D."/>
            <person name="Andreopoulos W."/>
            <person name="Pangilinan J."/>
            <person name="LaButti K."/>
            <person name="Riley R."/>
            <person name="Lipzen A."/>
            <person name="Clum A."/>
            <person name="Drula E."/>
            <person name="Henrissat B."/>
            <person name="Kohler A."/>
            <person name="Grigoriev I.V."/>
            <person name="Martin F.M."/>
            <person name="Hacquard S."/>
        </authorList>
    </citation>
    <scope>NUCLEOTIDE SEQUENCE</scope>
    <source>
        <strain evidence="2">MPI-CAGE-AT-0147</strain>
    </source>
</reference>
<feature type="region of interest" description="Disordered" evidence="1">
    <location>
        <begin position="1"/>
        <end position="53"/>
    </location>
</feature>
<evidence type="ECO:0000256" key="1">
    <source>
        <dbReference type="SAM" id="MobiDB-lite"/>
    </source>
</evidence>
<organism evidence="2 3">
    <name type="scientific">Dactylonectria macrodidyma</name>
    <dbReference type="NCBI Taxonomy" id="307937"/>
    <lineage>
        <taxon>Eukaryota</taxon>
        <taxon>Fungi</taxon>
        <taxon>Dikarya</taxon>
        <taxon>Ascomycota</taxon>
        <taxon>Pezizomycotina</taxon>
        <taxon>Sordariomycetes</taxon>
        <taxon>Hypocreomycetidae</taxon>
        <taxon>Hypocreales</taxon>
        <taxon>Nectriaceae</taxon>
        <taxon>Dactylonectria</taxon>
    </lineage>
</organism>
<dbReference type="EMBL" id="JAGMUV010000001">
    <property type="protein sequence ID" value="KAH7175874.1"/>
    <property type="molecule type" value="Genomic_DNA"/>
</dbReference>
<protein>
    <submittedName>
        <fullName evidence="2">Uncharacterized protein</fullName>
    </submittedName>
</protein>
<sequence length="474" mass="52329">MRDKMVKSRACGSHLELSNVSQEKSPDRLDSKSTELPPNQGEQSSVGEDPAQGTAALHPRKQQLDAVSTDHPLPSEELRLTHTDAQPGIGLWIHNTRLHTRQHSQASEGSCAAPSTSPTSSFETKVHGPAQVSPTTPWRNQQRRSDGGDNEYQRQRVRLTWENLTLFDKMTGNKETAQKSPIQLLATTTTATTSGFGFEAHANGMLEPRRSKPPTNLEDIYKRLASSHTTASPPKPMYQNYVDRIEGAINEATIVVEVSRKLLNEYSDLGYKSVFNHAFANFPKDVGFNNGLPPPQPGFLEGLEAQEYLPFPVYNYTRGAVLHKCGPNAIALPHLAGEFKGPGKDMKKAQLQSRYDGAALVYARNEALSLLRKPDPPGHAEVITFTTDGTNLNFFAHYAALSEYGTVEYHQYLVMTAALVASYQGYKDGLGGLRNAQDHARELSYTMRDQLNEYWKQCHGGGQKRKASSPLASP</sequence>
<accession>A0A9P9JN73</accession>
<feature type="compositionally biased region" description="Basic and acidic residues" evidence="1">
    <location>
        <begin position="143"/>
        <end position="154"/>
    </location>
</feature>